<evidence type="ECO:0000256" key="2">
    <source>
        <dbReference type="ARBA" id="ARBA00004818"/>
    </source>
</evidence>
<reference evidence="5" key="1">
    <citation type="journal article" date="2020" name="mSystems">
        <title>Genome- and Community-Level Interaction Insights into Carbon Utilization and Element Cycling Functions of Hydrothermarchaeota in Hydrothermal Sediment.</title>
        <authorList>
            <person name="Zhou Z."/>
            <person name="Liu Y."/>
            <person name="Xu W."/>
            <person name="Pan J."/>
            <person name="Luo Z.H."/>
            <person name="Li M."/>
        </authorList>
    </citation>
    <scope>NUCLEOTIDE SEQUENCE [LARGE SCALE GENOMIC DNA]</scope>
    <source>
        <strain evidence="5">SpSt-776</strain>
    </source>
</reference>
<dbReference type="Gene3D" id="1.10.150.240">
    <property type="entry name" value="Putative phosphatase, domain 2"/>
    <property type="match status" value="1"/>
</dbReference>
<dbReference type="EMBL" id="DTHB01000016">
    <property type="protein sequence ID" value="HGB13910.1"/>
    <property type="molecule type" value="Genomic_DNA"/>
</dbReference>
<dbReference type="InterPro" id="IPR036412">
    <property type="entry name" value="HAD-like_sf"/>
</dbReference>
<dbReference type="InterPro" id="IPR050155">
    <property type="entry name" value="HAD-like_hydrolase_sf"/>
</dbReference>
<dbReference type="GO" id="GO:0005829">
    <property type="term" value="C:cytosol"/>
    <property type="evidence" value="ECO:0007669"/>
    <property type="project" value="TreeGrafter"/>
</dbReference>
<comment type="caution">
    <text evidence="5">The sequence shown here is derived from an EMBL/GenBank/DDBJ whole genome shotgun (WGS) entry which is preliminary data.</text>
</comment>
<dbReference type="NCBIfam" id="TIGR01509">
    <property type="entry name" value="HAD-SF-IA-v3"/>
    <property type="match status" value="1"/>
</dbReference>
<dbReference type="SFLD" id="SFLDS00003">
    <property type="entry name" value="Haloacid_Dehalogenase"/>
    <property type="match status" value="1"/>
</dbReference>
<dbReference type="GO" id="GO:0008967">
    <property type="term" value="F:phosphoglycolate phosphatase activity"/>
    <property type="evidence" value="ECO:0007669"/>
    <property type="project" value="UniProtKB-EC"/>
</dbReference>
<name>A0A7C3WGM3_9BACT</name>
<dbReference type="InterPro" id="IPR023198">
    <property type="entry name" value="PGP-like_dom2"/>
</dbReference>
<evidence type="ECO:0000256" key="1">
    <source>
        <dbReference type="ARBA" id="ARBA00000830"/>
    </source>
</evidence>
<dbReference type="SUPFAM" id="SSF56784">
    <property type="entry name" value="HAD-like"/>
    <property type="match status" value="1"/>
</dbReference>
<evidence type="ECO:0000313" key="5">
    <source>
        <dbReference type="EMBL" id="HGB13910.1"/>
    </source>
</evidence>
<organism evidence="5">
    <name type="scientific">Desulfobacca acetoxidans</name>
    <dbReference type="NCBI Taxonomy" id="60893"/>
    <lineage>
        <taxon>Bacteria</taxon>
        <taxon>Pseudomonadati</taxon>
        <taxon>Thermodesulfobacteriota</taxon>
        <taxon>Desulfobaccia</taxon>
        <taxon>Desulfobaccales</taxon>
        <taxon>Desulfobaccaceae</taxon>
        <taxon>Desulfobacca</taxon>
    </lineage>
</organism>
<gene>
    <name evidence="5" type="ORF">ENV62_01530</name>
</gene>
<dbReference type="SFLD" id="SFLDG01129">
    <property type="entry name" value="C1.5:_HAD__Beta-PGM__Phosphata"/>
    <property type="match status" value="1"/>
</dbReference>
<comment type="catalytic activity">
    <reaction evidence="1">
        <text>2-phosphoglycolate + H2O = glycolate + phosphate</text>
        <dbReference type="Rhea" id="RHEA:14369"/>
        <dbReference type="ChEBI" id="CHEBI:15377"/>
        <dbReference type="ChEBI" id="CHEBI:29805"/>
        <dbReference type="ChEBI" id="CHEBI:43474"/>
        <dbReference type="ChEBI" id="CHEBI:58033"/>
        <dbReference type="EC" id="3.1.3.18"/>
    </reaction>
</comment>
<dbReference type="PRINTS" id="PR00413">
    <property type="entry name" value="HADHALOGNASE"/>
</dbReference>
<dbReference type="PANTHER" id="PTHR43434">
    <property type="entry name" value="PHOSPHOGLYCOLATE PHOSPHATASE"/>
    <property type="match status" value="1"/>
</dbReference>
<dbReference type="Gene3D" id="3.40.50.1000">
    <property type="entry name" value="HAD superfamily/HAD-like"/>
    <property type="match status" value="1"/>
</dbReference>
<evidence type="ECO:0000256" key="3">
    <source>
        <dbReference type="ARBA" id="ARBA00006171"/>
    </source>
</evidence>
<dbReference type="EC" id="3.1.3.18" evidence="4"/>
<dbReference type="AlphaFoldDB" id="A0A7C3WGM3"/>
<dbReference type="GO" id="GO:0006281">
    <property type="term" value="P:DNA repair"/>
    <property type="evidence" value="ECO:0007669"/>
    <property type="project" value="TreeGrafter"/>
</dbReference>
<dbReference type="Pfam" id="PF13419">
    <property type="entry name" value="HAD_2"/>
    <property type="match status" value="1"/>
</dbReference>
<protein>
    <recommendedName>
        <fullName evidence="4">phosphoglycolate phosphatase</fullName>
        <ecNumber evidence="4">3.1.3.18</ecNumber>
    </recommendedName>
</protein>
<evidence type="ECO:0000256" key="4">
    <source>
        <dbReference type="ARBA" id="ARBA00013078"/>
    </source>
</evidence>
<comment type="pathway">
    <text evidence="2">Organic acid metabolism; glycolate biosynthesis; glycolate from 2-phosphoglycolate: step 1/1.</text>
</comment>
<dbReference type="InterPro" id="IPR041492">
    <property type="entry name" value="HAD_2"/>
</dbReference>
<proteinExistence type="inferred from homology"/>
<sequence>MLKLVAFDCDGVLFDSREANIAFYNAILAKFNRPPMDPERVDYVHSRTFRESLEYLFGAGDHLAEVLAFCRTLSYQPFIPMMVEAPYLRDFLTFLRPRFFTAVATNRTTTTHPVLSFHGLDKYFDLVVSALDVTHPKPHPESFWRILRHFRVEPEEAIYIGDSHVDEEFAHNAGVALVAYRNPNLKAAYYLESFAQGPALIQSLTGVKSG</sequence>
<keyword evidence="5" id="KW-0378">Hydrolase</keyword>
<dbReference type="InterPro" id="IPR023214">
    <property type="entry name" value="HAD_sf"/>
</dbReference>
<dbReference type="PANTHER" id="PTHR43434:SF1">
    <property type="entry name" value="PHOSPHOGLYCOLATE PHOSPHATASE"/>
    <property type="match status" value="1"/>
</dbReference>
<accession>A0A7C3WGM3</accession>
<comment type="similarity">
    <text evidence="3">Belongs to the HAD-like hydrolase superfamily. CbbY/CbbZ/Gph/YieH family.</text>
</comment>
<dbReference type="InterPro" id="IPR006439">
    <property type="entry name" value="HAD-SF_hydro_IA"/>
</dbReference>